<evidence type="ECO:0000313" key="1">
    <source>
        <dbReference type="EMBL" id="MFD0853604.1"/>
    </source>
</evidence>
<dbReference type="EMBL" id="JBHTIR010002303">
    <property type="protein sequence ID" value="MFD0853604.1"/>
    <property type="molecule type" value="Genomic_DNA"/>
</dbReference>
<comment type="caution">
    <text evidence="1">The sequence shown here is derived from an EMBL/GenBank/DDBJ whole genome shotgun (WGS) entry which is preliminary data.</text>
</comment>
<proteinExistence type="predicted"/>
<name>A0ABW3CGE9_9ACTN</name>
<keyword evidence="2" id="KW-1185">Reference proteome</keyword>
<protein>
    <submittedName>
        <fullName evidence="1">Amidohydrolase</fullName>
    </submittedName>
</protein>
<accession>A0ABW3CGE9</accession>
<evidence type="ECO:0000313" key="2">
    <source>
        <dbReference type="Proteomes" id="UP001597083"/>
    </source>
</evidence>
<dbReference type="Proteomes" id="UP001597083">
    <property type="component" value="Unassembled WGS sequence"/>
</dbReference>
<sequence length="76" mass="8300">MPGLDPKNGPARRSGAALQIQLDEFLSAREEGLIAFRRDLHMHPELGYAEHRTTGRIVEQLRAAGLSPQVLPKGTG</sequence>
<dbReference type="Gene3D" id="3.40.630.10">
    <property type="entry name" value="Zn peptidases"/>
    <property type="match status" value="1"/>
</dbReference>
<dbReference type="SUPFAM" id="SSF53187">
    <property type="entry name" value="Zn-dependent exopeptidases"/>
    <property type="match status" value="1"/>
</dbReference>
<organism evidence="1 2">
    <name type="scientific">Actinomadura adrarensis</name>
    <dbReference type="NCBI Taxonomy" id="1819600"/>
    <lineage>
        <taxon>Bacteria</taxon>
        <taxon>Bacillati</taxon>
        <taxon>Actinomycetota</taxon>
        <taxon>Actinomycetes</taxon>
        <taxon>Streptosporangiales</taxon>
        <taxon>Thermomonosporaceae</taxon>
        <taxon>Actinomadura</taxon>
    </lineage>
</organism>
<feature type="non-terminal residue" evidence="1">
    <location>
        <position position="76"/>
    </location>
</feature>
<gene>
    <name evidence="1" type="ORF">ACFQ07_15310</name>
</gene>
<reference evidence="2" key="1">
    <citation type="journal article" date="2019" name="Int. J. Syst. Evol. Microbiol.">
        <title>The Global Catalogue of Microorganisms (GCM) 10K type strain sequencing project: providing services to taxonomists for standard genome sequencing and annotation.</title>
        <authorList>
            <consortium name="The Broad Institute Genomics Platform"/>
            <consortium name="The Broad Institute Genome Sequencing Center for Infectious Disease"/>
            <person name="Wu L."/>
            <person name="Ma J."/>
        </authorList>
    </citation>
    <scope>NUCLEOTIDE SEQUENCE [LARGE SCALE GENOMIC DNA]</scope>
    <source>
        <strain evidence="2">JCM 31696</strain>
    </source>
</reference>